<reference evidence="1" key="1">
    <citation type="submission" date="2015-07" db="EMBL/GenBank/DDBJ databases">
        <title>Elucidating the P. pachyrhizi secretome and potential effectors.</title>
        <authorList>
            <person name="de Carvalho M.C.C.G."/>
            <person name="Nascimento L.C."/>
            <person name="Darben L.M."/>
            <person name="Polizel-Podanosqui A.M."/>
            <person name="Lopes-Caitar V.S."/>
            <person name="Rocha C.S."/>
            <person name="Qi M."/>
            <person name="Carazolle M."/>
            <person name="Kuwahara M.K."/>
            <person name="Pereira G.A.G."/>
            <person name="Abdelnoor R.V."/>
            <person name="Whitham S.A."/>
            <person name="Marcelino-Guimaraes F.C."/>
        </authorList>
    </citation>
    <scope>NUCLEOTIDE SEQUENCE</scope>
</reference>
<sequence length="36" mass="4127">MDRLFVFFVSSFSFLVFSLSTLSDFQPSSMHTAFIS</sequence>
<accession>A0A0S1MJS4</accession>
<name>A0A0S1MJS4_PHAPC</name>
<dbReference type="EMBL" id="KT247040">
    <property type="protein sequence ID" value="ALL41130.1"/>
    <property type="molecule type" value="mRNA"/>
</dbReference>
<organism evidence="1">
    <name type="scientific">Phakopsora pachyrhizi</name>
    <name type="common">Asian soybean rust disease fungus</name>
    <dbReference type="NCBI Taxonomy" id="170000"/>
    <lineage>
        <taxon>Eukaryota</taxon>
        <taxon>Fungi</taxon>
        <taxon>Dikarya</taxon>
        <taxon>Basidiomycota</taxon>
        <taxon>Pucciniomycotina</taxon>
        <taxon>Pucciniomycetes</taxon>
        <taxon>Pucciniales</taxon>
        <taxon>Phakopsoraceae</taxon>
        <taxon>Phakopsora</taxon>
    </lineage>
</organism>
<protein>
    <submittedName>
        <fullName evidence="1">Uncharacterized protein</fullName>
    </submittedName>
</protein>
<dbReference type="AlphaFoldDB" id="A0A0S1MJS4"/>
<proteinExistence type="evidence at transcript level"/>
<evidence type="ECO:0000313" key="1">
    <source>
        <dbReference type="EMBL" id="ALL41130.1"/>
    </source>
</evidence>